<feature type="transmembrane region" description="Helical" evidence="1">
    <location>
        <begin position="381"/>
        <end position="399"/>
    </location>
</feature>
<feature type="transmembrane region" description="Helical" evidence="1">
    <location>
        <begin position="206"/>
        <end position="225"/>
    </location>
</feature>
<feature type="transmembrane region" description="Helical" evidence="1">
    <location>
        <begin position="167"/>
        <end position="194"/>
    </location>
</feature>
<accession>A0A644ZN35</accession>
<feature type="transmembrane region" description="Helical" evidence="1">
    <location>
        <begin position="496"/>
        <end position="514"/>
    </location>
</feature>
<dbReference type="EMBL" id="VSSQ01009701">
    <property type="protein sequence ID" value="MPM42359.1"/>
    <property type="molecule type" value="Genomic_DNA"/>
</dbReference>
<protein>
    <submittedName>
        <fullName evidence="2">Uncharacterized protein</fullName>
    </submittedName>
</protein>
<dbReference type="AlphaFoldDB" id="A0A644ZN35"/>
<keyword evidence="1" id="KW-0812">Transmembrane</keyword>
<comment type="caution">
    <text evidence="2">The sequence shown here is derived from an EMBL/GenBank/DDBJ whole genome shotgun (WGS) entry which is preliminary data.</text>
</comment>
<organism evidence="2">
    <name type="scientific">bioreactor metagenome</name>
    <dbReference type="NCBI Taxonomy" id="1076179"/>
    <lineage>
        <taxon>unclassified sequences</taxon>
        <taxon>metagenomes</taxon>
        <taxon>ecological metagenomes</taxon>
    </lineage>
</organism>
<evidence type="ECO:0000256" key="1">
    <source>
        <dbReference type="SAM" id="Phobius"/>
    </source>
</evidence>
<name>A0A644ZN35_9ZZZZ</name>
<feature type="transmembrane region" description="Helical" evidence="1">
    <location>
        <begin position="520"/>
        <end position="540"/>
    </location>
</feature>
<feature type="transmembrane region" description="Helical" evidence="1">
    <location>
        <begin position="141"/>
        <end position="161"/>
    </location>
</feature>
<gene>
    <name evidence="2" type="ORF">SDC9_89024</name>
</gene>
<evidence type="ECO:0000313" key="2">
    <source>
        <dbReference type="EMBL" id="MPM42359.1"/>
    </source>
</evidence>
<feature type="transmembrane region" description="Helical" evidence="1">
    <location>
        <begin position="266"/>
        <end position="287"/>
    </location>
</feature>
<feature type="transmembrane region" description="Helical" evidence="1">
    <location>
        <begin position="63"/>
        <end position="82"/>
    </location>
</feature>
<reference evidence="2" key="1">
    <citation type="submission" date="2019-08" db="EMBL/GenBank/DDBJ databases">
        <authorList>
            <person name="Kucharzyk K."/>
            <person name="Murdoch R.W."/>
            <person name="Higgins S."/>
            <person name="Loffler F."/>
        </authorList>
    </citation>
    <scope>NUCLEOTIDE SEQUENCE</scope>
</reference>
<sequence length="553" mass="64061">MKDFKFLKFLDRFKSIFKKLGVDYEVMRKILQIKLLMDGRRVPTVFSANNDNKKNEKDNSNRFLKSLWVYALMGLMLIPFILMESSYLFQMSIVFGVIMFLIMSSLISDFSSVLLDVRDKNIIGTKPVEPRTLNFAKTIHVSLYMFYITTALILPGLIASLSKQGIIFSLMFIVAVIFLDMFIIVLTSFLYLLILRFFDGEKLKDVINYFQIILSLVIAIGYQLIGRLFSVVELNVQFTPKWWQYLLPPVWFAAPFEIMKKSEVNLVYIILSVMAVVIPIITIVFYVKSMAMFEENLQKMTNNSGKRKKVKRKPRELLSRVLCRNKEERLFFRFASDMIKNEREFKLKVYPSLGLAIIFPFIFIFQRLSMSSFAEISKGKSYFFIYFTGMMLSSIIIMIKYSGNYKGAWIYKTMPINNYKPVFKGTMKALIAKLFLPIFLFQAAVFIAIFGVRITGDLVVILLNMMSYTLLCFMTMKKGLPFSQPYDAAKQSDVGINFILMFVIGAIWVAHYFIGKMDYSFYILLGVGIISNLILWNVAFNIKPEKLDKALGQ</sequence>
<keyword evidence="1" id="KW-1133">Transmembrane helix</keyword>
<feature type="transmembrane region" description="Helical" evidence="1">
    <location>
        <begin position="349"/>
        <end position="369"/>
    </location>
</feature>
<keyword evidence="1" id="KW-0472">Membrane</keyword>
<feature type="transmembrane region" description="Helical" evidence="1">
    <location>
        <begin position="458"/>
        <end position="476"/>
    </location>
</feature>
<feature type="transmembrane region" description="Helical" evidence="1">
    <location>
        <begin position="88"/>
        <end position="108"/>
    </location>
</feature>
<feature type="transmembrane region" description="Helical" evidence="1">
    <location>
        <begin position="430"/>
        <end position="452"/>
    </location>
</feature>
<proteinExistence type="predicted"/>